<evidence type="ECO:0000313" key="2">
    <source>
        <dbReference type="Proteomes" id="UP000019199"/>
    </source>
</evidence>
<dbReference type="EMBL" id="CBWN010000134">
    <property type="protein sequence ID" value="CDL28572.1"/>
    <property type="molecule type" value="Genomic_DNA"/>
</dbReference>
<proteinExistence type="predicted"/>
<reference evidence="1 2" key="1">
    <citation type="submission" date="2013-10" db="EMBL/GenBank/DDBJ databases">
        <title>Antibiotic resistance diversity of beta-lactamase producers in the General Hospital Vienna.</title>
        <authorList>
            <person name="Barisic I."/>
            <person name="Mitteregger D."/>
            <person name="Hirschl A.M."/>
            <person name="Noehammer C."/>
            <person name="Wiesinger-Mayr H."/>
        </authorList>
    </citation>
    <scope>NUCLEOTIDE SEQUENCE [LARGE SCALE GENOMIC DNA]</scope>
    <source>
        <strain evidence="1 2">ISC7</strain>
    </source>
</reference>
<name>W1F696_ECOLX</name>
<evidence type="ECO:0000313" key="1">
    <source>
        <dbReference type="EMBL" id="CDL28572.1"/>
    </source>
</evidence>
<protein>
    <submittedName>
        <fullName evidence="1">Uncharacterized protein</fullName>
    </submittedName>
</protein>
<comment type="caution">
    <text evidence="1">The sequence shown here is derived from an EMBL/GenBank/DDBJ whole genome shotgun (WGS) entry which is preliminary data.</text>
</comment>
<sequence>MSEIAKGRNTRATTGDAQRLNMGMTSIASLNKQNAEFWANRKG</sequence>
<accession>W1F696</accession>
<organism evidence="1 2">
    <name type="scientific">Escherichia coli ISC7</name>
    <dbReference type="NCBI Taxonomy" id="1432555"/>
    <lineage>
        <taxon>Bacteria</taxon>
        <taxon>Pseudomonadati</taxon>
        <taxon>Pseudomonadota</taxon>
        <taxon>Gammaproteobacteria</taxon>
        <taxon>Enterobacterales</taxon>
        <taxon>Enterobacteriaceae</taxon>
        <taxon>Escherichia</taxon>
    </lineage>
</organism>
<dbReference type="Proteomes" id="UP000019199">
    <property type="component" value="Unassembled WGS sequence"/>
</dbReference>
<dbReference type="AlphaFoldDB" id="W1F696"/>